<evidence type="ECO:0000259" key="16">
    <source>
        <dbReference type="Pfam" id="PF01726"/>
    </source>
</evidence>
<dbReference type="SUPFAM" id="SSF51306">
    <property type="entry name" value="LexA/Signal peptidase"/>
    <property type="match status" value="1"/>
</dbReference>
<dbReference type="PANTHER" id="PTHR33516:SF2">
    <property type="entry name" value="LEXA REPRESSOR-RELATED"/>
    <property type="match status" value="1"/>
</dbReference>
<dbReference type="Pfam" id="PF00717">
    <property type="entry name" value="Peptidase_S24"/>
    <property type="match status" value="1"/>
</dbReference>
<comment type="caution">
    <text evidence="17">The sequence shown here is derived from an EMBL/GenBank/DDBJ whole genome shotgun (WGS) entry which is preliminary data.</text>
</comment>
<organism evidence="17 18">
    <name type="scientific">Azomonas macrocytogenes</name>
    <name type="common">Azotobacter macrocytogenes</name>
    <dbReference type="NCBI Taxonomy" id="69962"/>
    <lineage>
        <taxon>Bacteria</taxon>
        <taxon>Pseudomonadati</taxon>
        <taxon>Pseudomonadota</taxon>
        <taxon>Gammaproteobacteria</taxon>
        <taxon>Pseudomonadales</taxon>
        <taxon>Pseudomonadaceae</taxon>
        <taxon>Azomonas</taxon>
    </lineage>
</organism>
<feature type="DNA-binding region" description="H-T-H motif" evidence="13">
    <location>
        <begin position="103"/>
        <end position="123"/>
    </location>
</feature>
<dbReference type="PANTHER" id="PTHR33516">
    <property type="entry name" value="LEXA REPRESSOR"/>
    <property type="match status" value="1"/>
</dbReference>
<keyword evidence="8 13" id="KW-0805">Transcription regulation</keyword>
<dbReference type="GO" id="GO:0006281">
    <property type="term" value="P:DNA repair"/>
    <property type="evidence" value="ECO:0007669"/>
    <property type="project" value="UniProtKB-UniRule"/>
</dbReference>
<evidence type="ECO:0000256" key="9">
    <source>
        <dbReference type="ARBA" id="ARBA00023125"/>
    </source>
</evidence>
<keyword evidence="6 13" id="KW-0378">Hydrolase</keyword>
<evidence type="ECO:0000256" key="6">
    <source>
        <dbReference type="ARBA" id="ARBA00022801"/>
    </source>
</evidence>
<keyword evidence="18" id="KW-1185">Reference proteome</keyword>
<dbReference type="HAMAP" id="MF_00015">
    <property type="entry name" value="LexA"/>
    <property type="match status" value="1"/>
</dbReference>
<dbReference type="InterPro" id="IPR006199">
    <property type="entry name" value="LexA_DNA-bd_dom"/>
</dbReference>
<evidence type="ECO:0000256" key="1">
    <source>
        <dbReference type="ARBA" id="ARBA00007484"/>
    </source>
</evidence>
<dbReference type="GO" id="GO:0009432">
    <property type="term" value="P:SOS response"/>
    <property type="evidence" value="ECO:0007669"/>
    <property type="project" value="UniProtKB-UniRule"/>
</dbReference>
<gene>
    <name evidence="13" type="primary">lexA</name>
    <name evidence="17" type="ORF">FHR87_000109</name>
</gene>
<keyword evidence="7 13" id="KW-0068">Autocatalytic cleavage</keyword>
<feature type="active site" description="For autocatalytic cleavage activity" evidence="13">
    <location>
        <position position="199"/>
    </location>
</feature>
<evidence type="ECO:0000256" key="4">
    <source>
        <dbReference type="ARBA" id="ARBA00022705"/>
    </source>
</evidence>
<dbReference type="InterPro" id="IPR050077">
    <property type="entry name" value="LexA_repressor"/>
</dbReference>
<accession>A0A839SYH2</accession>
<keyword evidence="11 13" id="KW-0234">DNA repair</keyword>
<feature type="site" description="Cleavage; by autolysis" evidence="13">
    <location>
        <begin position="164"/>
        <end position="165"/>
    </location>
</feature>
<dbReference type="Pfam" id="PF01726">
    <property type="entry name" value="LexA_DNA_bind"/>
    <property type="match status" value="1"/>
</dbReference>
<feature type="domain" description="Peptidase S24/S26A/S26B/S26C" evidence="15">
    <location>
        <begin position="157"/>
        <end position="270"/>
    </location>
</feature>
<dbReference type="InterPro" id="IPR006200">
    <property type="entry name" value="LexA"/>
</dbReference>
<dbReference type="SUPFAM" id="SSF46785">
    <property type="entry name" value="Winged helix' DNA-binding domain"/>
    <property type="match status" value="1"/>
</dbReference>
<comment type="function">
    <text evidence="13">Represses a number of genes involved in the response to DNA damage (SOS response), including recA and lexA. In the presence of single-stranded DNA, RecA interacts with LexA causing an autocatalytic cleavage which disrupts the DNA-binding part of LexA, leading to derepression of the SOS regulon and eventually DNA repair.</text>
</comment>
<dbReference type="InterPro" id="IPR006197">
    <property type="entry name" value="Peptidase_S24_LexA"/>
</dbReference>
<keyword evidence="10 13" id="KW-0804">Transcription</keyword>
<comment type="catalytic activity">
    <reaction evidence="13">
        <text>Hydrolysis of Ala-|-Gly bond in repressor LexA.</text>
        <dbReference type="EC" id="3.4.21.88"/>
    </reaction>
</comment>
<evidence type="ECO:0000256" key="8">
    <source>
        <dbReference type="ARBA" id="ARBA00023015"/>
    </source>
</evidence>
<comment type="subunit">
    <text evidence="2 13">Homodimer.</text>
</comment>
<sequence length="278" mass="30940">MDIFDRIHNRPISRDAINCNPSAFIISASDFQRLRHNGTAWSSEALTRFSEYALSRQKYCIQSQAYFHKKQKFQTMIKLTPRQSEILAFIRCSLEENGYPPTRAEIAQKLGFKSPNAAEDHLKALARKGAIEITPGASRGIRIPELESAAVKDQGLPIIGRVAAGSPILAQQHIEQSCQIDPGLFHPRADFLLRVKGMSMKDAGILDGDLLAVHATNEARNGQIVVARLDNDVTVKRFKRDGDKVMLLAENPEFDPIVVDLKTQDLVIEGLSVGVIRR</sequence>
<comment type="similarity">
    <text evidence="1 13 14">Belongs to the peptidase S24 family.</text>
</comment>
<dbReference type="FunFam" id="2.10.109.10:FF:000001">
    <property type="entry name" value="LexA repressor"/>
    <property type="match status" value="1"/>
</dbReference>
<evidence type="ECO:0000256" key="14">
    <source>
        <dbReference type="RuleBase" id="RU003991"/>
    </source>
</evidence>
<dbReference type="GO" id="GO:0004252">
    <property type="term" value="F:serine-type endopeptidase activity"/>
    <property type="evidence" value="ECO:0007669"/>
    <property type="project" value="UniProtKB-UniRule"/>
</dbReference>
<name>A0A839SYH2_AZOMA</name>
<evidence type="ECO:0000256" key="11">
    <source>
        <dbReference type="ARBA" id="ARBA00023204"/>
    </source>
</evidence>
<dbReference type="EMBL" id="JACHXI010000001">
    <property type="protein sequence ID" value="MBB3101749.1"/>
    <property type="molecule type" value="Genomic_DNA"/>
</dbReference>
<dbReference type="PRINTS" id="PR00726">
    <property type="entry name" value="LEXASERPTASE"/>
</dbReference>
<evidence type="ECO:0000256" key="7">
    <source>
        <dbReference type="ARBA" id="ARBA00022813"/>
    </source>
</evidence>
<keyword evidence="4 13" id="KW-0235">DNA replication</keyword>
<evidence type="ECO:0000256" key="2">
    <source>
        <dbReference type="ARBA" id="ARBA00011738"/>
    </source>
</evidence>
<keyword evidence="5 13" id="KW-0227">DNA damage</keyword>
<dbReference type="InterPro" id="IPR039418">
    <property type="entry name" value="LexA-like"/>
</dbReference>
<proteinExistence type="inferred from homology"/>
<dbReference type="GO" id="GO:0003677">
    <property type="term" value="F:DNA binding"/>
    <property type="evidence" value="ECO:0007669"/>
    <property type="project" value="UniProtKB-UniRule"/>
</dbReference>
<evidence type="ECO:0000256" key="10">
    <source>
        <dbReference type="ARBA" id="ARBA00023163"/>
    </source>
</evidence>
<evidence type="ECO:0000256" key="3">
    <source>
        <dbReference type="ARBA" id="ARBA00022491"/>
    </source>
</evidence>
<evidence type="ECO:0000256" key="12">
    <source>
        <dbReference type="ARBA" id="ARBA00023236"/>
    </source>
</evidence>
<dbReference type="CDD" id="cd06529">
    <property type="entry name" value="S24_LexA-like"/>
    <property type="match status" value="1"/>
</dbReference>
<dbReference type="GO" id="GO:0045892">
    <property type="term" value="P:negative regulation of DNA-templated transcription"/>
    <property type="evidence" value="ECO:0007669"/>
    <property type="project" value="UniProtKB-UniRule"/>
</dbReference>
<evidence type="ECO:0000313" key="17">
    <source>
        <dbReference type="EMBL" id="MBB3101749.1"/>
    </source>
</evidence>
<keyword evidence="12 13" id="KW-0742">SOS response</keyword>
<protein>
    <recommendedName>
        <fullName evidence="13">LexA repressor</fullName>
        <ecNumber evidence="13">3.4.21.88</ecNumber>
    </recommendedName>
</protein>
<evidence type="ECO:0000256" key="5">
    <source>
        <dbReference type="ARBA" id="ARBA00022763"/>
    </source>
</evidence>
<feature type="active site" description="For autocatalytic cleavage activity" evidence="13">
    <location>
        <position position="236"/>
    </location>
</feature>
<dbReference type="EC" id="3.4.21.88" evidence="13"/>
<dbReference type="NCBIfam" id="TIGR00498">
    <property type="entry name" value="lexA"/>
    <property type="match status" value="1"/>
</dbReference>
<dbReference type="InterPro" id="IPR036286">
    <property type="entry name" value="LexA/Signal_pep-like_sf"/>
</dbReference>
<dbReference type="InterPro" id="IPR015927">
    <property type="entry name" value="Peptidase_S24_S26A/B/C"/>
</dbReference>
<dbReference type="Gene3D" id="1.10.10.10">
    <property type="entry name" value="Winged helix-like DNA-binding domain superfamily/Winged helix DNA-binding domain"/>
    <property type="match status" value="1"/>
</dbReference>
<evidence type="ECO:0000256" key="13">
    <source>
        <dbReference type="HAMAP-Rule" id="MF_00015"/>
    </source>
</evidence>
<dbReference type="InterPro" id="IPR036388">
    <property type="entry name" value="WH-like_DNA-bd_sf"/>
</dbReference>
<dbReference type="GO" id="GO:0006508">
    <property type="term" value="P:proteolysis"/>
    <property type="evidence" value="ECO:0007669"/>
    <property type="project" value="InterPro"/>
</dbReference>
<dbReference type="InterPro" id="IPR036390">
    <property type="entry name" value="WH_DNA-bd_sf"/>
</dbReference>
<feature type="domain" description="LexA repressor DNA-binding" evidence="16">
    <location>
        <begin position="76"/>
        <end position="140"/>
    </location>
</feature>
<dbReference type="AlphaFoldDB" id="A0A839SYH2"/>
<dbReference type="Gene3D" id="2.10.109.10">
    <property type="entry name" value="Umud Fragment, subunit A"/>
    <property type="match status" value="1"/>
</dbReference>
<keyword evidence="9 13" id="KW-0238">DNA-binding</keyword>
<dbReference type="Proteomes" id="UP000549250">
    <property type="component" value="Unassembled WGS sequence"/>
</dbReference>
<evidence type="ECO:0000259" key="15">
    <source>
        <dbReference type="Pfam" id="PF00717"/>
    </source>
</evidence>
<evidence type="ECO:0000313" key="18">
    <source>
        <dbReference type="Proteomes" id="UP000549250"/>
    </source>
</evidence>
<dbReference type="GO" id="GO:0006260">
    <property type="term" value="P:DNA replication"/>
    <property type="evidence" value="ECO:0007669"/>
    <property type="project" value="UniProtKB-UniRule"/>
</dbReference>
<reference evidence="17 18" key="1">
    <citation type="submission" date="2020-08" db="EMBL/GenBank/DDBJ databases">
        <title>Genomic Encyclopedia of Type Strains, Phase III (KMG-III): the genomes of soil and plant-associated and newly described type strains.</title>
        <authorList>
            <person name="Whitman W."/>
        </authorList>
    </citation>
    <scope>NUCLEOTIDE SEQUENCE [LARGE SCALE GENOMIC DNA]</scope>
    <source>
        <strain evidence="17 18">CECT 4462</strain>
    </source>
</reference>
<keyword evidence="3 13" id="KW-0678">Repressor</keyword>
<dbReference type="FunFam" id="1.10.10.10:FF:000009">
    <property type="entry name" value="LexA repressor"/>
    <property type="match status" value="1"/>
</dbReference>